<dbReference type="AlphaFoldDB" id="Q5DH10"/>
<proteinExistence type="evidence at transcript level"/>
<name>Q5DH10_SCHJA</name>
<accession>Q5DH10</accession>
<reference evidence="1" key="2">
    <citation type="journal article" date="2006" name="PLoS Pathog.">
        <title>New perspectives on host-parasite interplay by comparative transcriptomic and proteomic analyses of Schistosoma japonicum.</title>
        <authorList>
            <person name="Liu F."/>
            <person name="Lu J."/>
            <person name="Hu W."/>
            <person name="Wang S.Y."/>
            <person name="Cui S.J."/>
            <person name="Chi M."/>
            <person name="Yan Q."/>
            <person name="Wang X.R."/>
            <person name="Song H.D."/>
            <person name="Xu X.N."/>
            <person name="Wang J.J."/>
            <person name="Zhang X.L."/>
            <person name="Zhang X."/>
            <person name="Wang Z.Q."/>
            <person name="Xue C.L."/>
            <person name="Brindley P.J."/>
            <person name="McManus D.P."/>
            <person name="Yang P.Y."/>
            <person name="Feng Z."/>
            <person name="Chen Z."/>
            <person name="Han Z.G."/>
        </authorList>
    </citation>
    <scope>NUCLEOTIDE SEQUENCE</scope>
</reference>
<evidence type="ECO:0000313" key="1">
    <source>
        <dbReference type="EMBL" id="AAW24896.1"/>
    </source>
</evidence>
<dbReference type="EMBL" id="AY813164">
    <property type="protein sequence ID" value="AAW24896.1"/>
    <property type="molecule type" value="mRNA"/>
</dbReference>
<protein>
    <submittedName>
        <fullName evidence="1">SJCHGC02002 protein</fullName>
    </submittedName>
</protein>
<reference evidence="1" key="1">
    <citation type="submission" date="2004-11" db="EMBL/GenBank/DDBJ databases">
        <title>The full-length cDNA sequences of Schistosoma japonicum genes.</title>
        <authorList>
            <person name="Han Z."/>
        </authorList>
    </citation>
    <scope>NUCLEOTIDE SEQUENCE</scope>
</reference>
<sequence length="132" mass="15470">MGKPFLYVDDLKIMYSFPPHEFAHTFCSVTAELRKVAVWCKEWKLDLNASECGWICFGDKRLNFDLFINGSKLSRLQSAVDLGLRYSYNLSFTEQINMQTFKSHRLLGCIIRNFYINVFHVLLYTVCVRPLL</sequence>
<organism evidence="1">
    <name type="scientific">Schistosoma japonicum</name>
    <name type="common">Blood fluke</name>
    <dbReference type="NCBI Taxonomy" id="6182"/>
    <lineage>
        <taxon>Eukaryota</taxon>
        <taxon>Metazoa</taxon>
        <taxon>Spiralia</taxon>
        <taxon>Lophotrochozoa</taxon>
        <taxon>Platyhelminthes</taxon>
        <taxon>Trematoda</taxon>
        <taxon>Digenea</taxon>
        <taxon>Strigeidida</taxon>
        <taxon>Schistosomatoidea</taxon>
        <taxon>Schistosomatidae</taxon>
        <taxon>Schistosoma</taxon>
    </lineage>
</organism>